<accession>A0AAD5IWY0</accession>
<evidence type="ECO:0000313" key="4">
    <source>
        <dbReference type="EMBL" id="KAI9180124.1"/>
    </source>
</evidence>
<sequence length="361" mass="41152">MGRVDRISLPTATAEVDEESCSKASLAEKGHFVIYTFDQKRFMIPLAYLSNVIFRELLKLSEEEFGLYEPITLPCNAVFMTCIVSLIKRRTTKGLDNAFLDSIILILTKSENFIGKGYSCDGMVKLCIVDNDINKNVSNSAYMVASNSVTLWHSRLAYIVMSIPDRLYDVHIDCGFGNHVFCCSDFKGGDHLWLAYFSKNTLYRNEDGEYNCGKGVTARFDTRGYKSDNLVRRCGIHPVYKQDVEYLEELSARDGAITMPSTLQGSRFRNCIHCIKKEINANYSEDSSMEEDKDIKGILKFEEEITPLKLTGKSFSVMRNLRLLIINDVDVHLSKDLEYLSNELRFLKWHGYPLKSLPSSF</sequence>
<proteinExistence type="inferred from homology"/>
<dbReference type="PANTHER" id="PTHR31175:SF65">
    <property type="entry name" value="AUXIN-RESPONSIVE PROTEIN SAUR66-LIKE"/>
    <property type="match status" value="1"/>
</dbReference>
<evidence type="ECO:0000256" key="1">
    <source>
        <dbReference type="ARBA" id="ARBA00006974"/>
    </source>
</evidence>
<protein>
    <submittedName>
        <fullName evidence="4">Uncharacterized protein</fullName>
    </submittedName>
</protein>
<reference evidence="4" key="2">
    <citation type="submission" date="2023-02" db="EMBL/GenBank/DDBJ databases">
        <authorList>
            <person name="Swenson N.G."/>
            <person name="Wegrzyn J.L."/>
            <person name="Mcevoy S.L."/>
        </authorList>
    </citation>
    <scope>NUCLEOTIDE SEQUENCE</scope>
    <source>
        <strain evidence="4">91603</strain>
        <tissue evidence="4">Leaf</tissue>
    </source>
</reference>
<dbReference type="GO" id="GO:0009733">
    <property type="term" value="P:response to auxin"/>
    <property type="evidence" value="ECO:0007669"/>
    <property type="project" value="InterPro"/>
</dbReference>
<reference evidence="4" key="1">
    <citation type="journal article" date="2022" name="Plant J.">
        <title>Strategies of tolerance reflected in two North American maple genomes.</title>
        <authorList>
            <person name="McEvoy S.L."/>
            <person name="Sezen U.U."/>
            <person name="Trouern-Trend A."/>
            <person name="McMahon S.M."/>
            <person name="Schaberg P.G."/>
            <person name="Yang J."/>
            <person name="Wegrzyn J.L."/>
            <person name="Swenson N.G."/>
        </authorList>
    </citation>
    <scope>NUCLEOTIDE SEQUENCE</scope>
    <source>
        <strain evidence="4">91603</strain>
    </source>
</reference>
<dbReference type="Proteomes" id="UP001064489">
    <property type="component" value="Chromosome 4"/>
</dbReference>
<keyword evidence="3" id="KW-0341">Growth regulation</keyword>
<evidence type="ECO:0000313" key="5">
    <source>
        <dbReference type="Proteomes" id="UP001064489"/>
    </source>
</evidence>
<dbReference type="AlphaFoldDB" id="A0AAD5IWY0"/>
<gene>
    <name evidence="4" type="ORF">LWI28_001482</name>
</gene>
<dbReference type="InterPro" id="IPR003676">
    <property type="entry name" value="SAUR_fam"/>
</dbReference>
<keyword evidence="5" id="KW-1185">Reference proteome</keyword>
<comment type="caution">
    <text evidence="4">The sequence shown here is derived from an EMBL/GenBank/DDBJ whole genome shotgun (WGS) entry which is preliminary data.</text>
</comment>
<evidence type="ECO:0000256" key="3">
    <source>
        <dbReference type="ARBA" id="ARBA00022604"/>
    </source>
</evidence>
<dbReference type="Pfam" id="PF02519">
    <property type="entry name" value="Auxin_inducible"/>
    <property type="match status" value="1"/>
</dbReference>
<comment type="similarity">
    <text evidence="1">Belongs to the ARG7 family.</text>
</comment>
<dbReference type="EMBL" id="JAJSOW010000101">
    <property type="protein sequence ID" value="KAI9180124.1"/>
    <property type="molecule type" value="Genomic_DNA"/>
</dbReference>
<name>A0AAD5IWY0_ACENE</name>
<dbReference type="PANTHER" id="PTHR31175">
    <property type="entry name" value="AUXIN-RESPONSIVE FAMILY PROTEIN"/>
    <property type="match status" value="1"/>
</dbReference>
<organism evidence="4 5">
    <name type="scientific">Acer negundo</name>
    <name type="common">Box elder</name>
    <dbReference type="NCBI Taxonomy" id="4023"/>
    <lineage>
        <taxon>Eukaryota</taxon>
        <taxon>Viridiplantae</taxon>
        <taxon>Streptophyta</taxon>
        <taxon>Embryophyta</taxon>
        <taxon>Tracheophyta</taxon>
        <taxon>Spermatophyta</taxon>
        <taxon>Magnoliopsida</taxon>
        <taxon>eudicotyledons</taxon>
        <taxon>Gunneridae</taxon>
        <taxon>Pentapetalae</taxon>
        <taxon>rosids</taxon>
        <taxon>malvids</taxon>
        <taxon>Sapindales</taxon>
        <taxon>Sapindaceae</taxon>
        <taxon>Hippocastanoideae</taxon>
        <taxon>Acereae</taxon>
        <taxon>Acer</taxon>
    </lineage>
</organism>
<keyword evidence="2" id="KW-0217">Developmental protein</keyword>
<evidence type="ECO:0000256" key="2">
    <source>
        <dbReference type="ARBA" id="ARBA00022473"/>
    </source>
</evidence>